<feature type="domain" description="DUF4382" evidence="1">
    <location>
        <begin position="27"/>
        <end position="178"/>
    </location>
</feature>
<protein>
    <submittedName>
        <fullName evidence="2">DUF4382 domain-containing protein</fullName>
    </submittedName>
</protein>
<dbReference type="PROSITE" id="PS51257">
    <property type="entry name" value="PROKAR_LIPOPROTEIN"/>
    <property type="match status" value="1"/>
</dbReference>
<name>A0AA49GDN7_9BACT</name>
<sequence>MRPILSLILILPILAFYSCNKIESGHGRASFYLTDGPLESNNVSGVVICITRVEAFGPDGWKVIKEYEKPEAVDLFSLQGGETLFLEEKELVSGKYDQIKLGLVVSQTSDGGNLPAHYIKFNDGTVSEISVPIGDQAGYTIIGDFTIPDGGITSIIMDFDLRKSVLKMQNSEQIILKPTVRLLEEAKVGSVQGVISGITGTRVAYAYKGGNFNDNESTPNADGVLFNNAESSSNIDENGNYYISYLPSDEYDIVVASFDGEGNFIEVKTIEEGVVINDGELKTLNITI</sequence>
<dbReference type="RefSeq" id="WP_302122589.1">
    <property type="nucleotide sequence ID" value="NZ_CP129968.2"/>
</dbReference>
<evidence type="ECO:0000259" key="1">
    <source>
        <dbReference type="Pfam" id="PF14321"/>
    </source>
</evidence>
<gene>
    <name evidence="2" type="ORF">QYS47_16255</name>
</gene>
<proteinExistence type="predicted"/>
<dbReference type="Pfam" id="PF14321">
    <property type="entry name" value="DUF4382"/>
    <property type="match status" value="1"/>
</dbReference>
<accession>A0AA49GDN7</accession>
<dbReference type="EMBL" id="CP129968">
    <property type="protein sequence ID" value="WKK79050.1"/>
    <property type="molecule type" value="Genomic_DNA"/>
</dbReference>
<dbReference type="InterPro" id="IPR025491">
    <property type="entry name" value="DUF4382"/>
</dbReference>
<dbReference type="Proteomes" id="UP001232019">
    <property type="component" value="Chromosome"/>
</dbReference>
<organism evidence="2">
    <name type="scientific">Marivirga arenosa</name>
    <dbReference type="NCBI Taxonomy" id="3059076"/>
    <lineage>
        <taxon>Bacteria</taxon>
        <taxon>Pseudomonadati</taxon>
        <taxon>Bacteroidota</taxon>
        <taxon>Cytophagia</taxon>
        <taxon>Cytophagales</taxon>
        <taxon>Marivirgaceae</taxon>
        <taxon>Marivirga</taxon>
    </lineage>
</organism>
<dbReference type="AlphaFoldDB" id="A0AA49GDN7"/>
<evidence type="ECO:0000313" key="2">
    <source>
        <dbReference type="EMBL" id="WKK79050.1"/>
    </source>
</evidence>
<reference evidence="2" key="1">
    <citation type="submission" date="2023-08" db="EMBL/GenBank/DDBJ databases">
        <title>Comparative genomics and taxonomic characterization of three novel marine species of genus Marivirga.</title>
        <authorList>
            <person name="Muhammad N."/>
            <person name="Kim S.-G."/>
        </authorList>
    </citation>
    <scope>NUCLEOTIDE SEQUENCE</scope>
    <source>
        <strain evidence="2">BKB1-2</strain>
    </source>
</reference>
<dbReference type="KEGG" id="marp:QYS47_16255"/>